<organism evidence="2 3">
    <name type="scientific">Duganella vulcania</name>
    <dbReference type="NCBI Taxonomy" id="2692166"/>
    <lineage>
        <taxon>Bacteria</taxon>
        <taxon>Pseudomonadati</taxon>
        <taxon>Pseudomonadota</taxon>
        <taxon>Betaproteobacteria</taxon>
        <taxon>Burkholderiales</taxon>
        <taxon>Oxalobacteraceae</taxon>
        <taxon>Telluria group</taxon>
        <taxon>Duganella</taxon>
    </lineage>
</organism>
<dbReference type="RefSeq" id="WP_161092035.1">
    <property type="nucleotide sequence ID" value="NZ_WWCV01000050.1"/>
</dbReference>
<gene>
    <name evidence="2" type="ORF">GTP81_23010</name>
</gene>
<evidence type="ECO:0000313" key="3">
    <source>
        <dbReference type="Proteomes" id="UP000484875"/>
    </source>
</evidence>
<dbReference type="Proteomes" id="UP000484875">
    <property type="component" value="Unassembled WGS sequence"/>
</dbReference>
<dbReference type="EMBL" id="WWCV01000050">
    <property type="protein sequence ID" value="MYN19619.1"/>
    <property type="molecule type" value="Genomic_DNA"/>
</dbReference>
<dbReference type="AlphaFoldDB" id="A0A845HQB3"/>
<keyword evidence="1" id="KW-0732">Signal</keyword>
<comment type="caution">
    <text evidence="2">The sequence shown here is derived from an EMBL/GenBank/DDBJ whole genome shotgun (WGS) entry which is preliminary data.</text>
</comment>
<dbReference type="InterPro" id="IPR010352">
    <property type="entry name" value="DUF945"/>
</dbReference>
<evidence type="ECO:0000256" key="1">
    <source>
        <dbReference type="SAM" id="SignalP"/>
    </source>
</evidence>
<proteinExistence type="predicted"/>
<keyword evidence="3" id="KW-1185">Reference proteome</keyword>
<reference evidence="2 3" key="1">
    <citation type="submission" date="2019-12" db="EMBL/GenBank/DDBJ databases">
        <title>Novel species isolated from a subtropical stream in China.</title>
        <authorList>
            <person name="Lu H."/>
        </authorList>
    </citation>
    <scope>NUCLEOTIDE SEQUENCE [LARGE SCALE GENOMIC DNA]</scope>
    <source>
        <strain evidence="2 3">FT107W</strain>
    </source>
</reference>
<name>A0A845HQB3_9BURK</name>
<evidence type="ECO:0000313" key="2">
    <source>
        <dbReference type="EMBL" id="MYN19619.1"/>
    </source>
</evidence>
<accession>A0A845HQB3</accession>
<sequence length="443" mass="47266">MKKSILAVSIAGALLAHTSIQAVEQMPPAVIPAPVARVKSSFLETFTAAAKEINAAMGGQTDAVKRLEIVSKLEFSPALRPKLKEVFGNEHIFDVQRTAGQKGQIAYVMKMVPHTYLDENAVAFSWAELTSRAVVNKAGTTLDTIATWPSLSIVGTATSGMLEKMSMDFKQSRMKGGLWYGTGVVKVGSVAVRGTTPGSSEFKETLRLDDISAVCGITSHGKKADVNYGFSIKSILFGGAPIERAHIGLRMVNLPAQELEDANLELKKVQGSGLPEDAQTELMLRTMKAFGKNMVTSGASLVIDDISASYRGNTASIKGRVDFDKVVDADFNSPVELGKKIIARLDVRLPVAMVNDVSRLIGAKQVDASAPNAAEQIETAGKNIAAVVIGKLVNEGFAVMDKGDLRSAIEFRQGKLTFNGKAIPLPGMPDGDVIKAFDATKKK</sequence>
<protein>
    <submittedName>
        <fullName evidence="2">DUF945 family protein</fullName>
    </submittedName>
</protein>
<feature type="signal peptide" evidence="1">
    <location>
        <begin position="1"/>
        <end position="22"/>
    </location>
</feature>
<feature type="chain" id="PRO_5032359919" evidence="1">
    <location>
        <begin position="23"/>
        <end position="443"/>
    </location>
</feature>
<dbReference type="Pfam" id="PF06097">
    <property type="entry name" value="DUF945"/>
    <property type="match status" value="1"/>
</dbReference>